<evidence type="ECO:0000313" key="3">
    <source>
        <dbReference type="Proteomes" id="UP000267096"/>
    </source>
</evidence>
<evidence type="ECO:0000313" key="2">
    <source>
        <dbReference type="EMBL" id="VDK45741.1"/>
    </source>
</evidence>
<dbReference type="Proteomes" id="UP000267096">
    <property type="component" value="Unassembled WGS sequence"/>
</dbReference>
<sequence length="337" mass="38797">MPPMRRRGTLKHMWMTHGYMSVQTGGCICSLFIQCEERSWFCCEPITVFYANYKGEMTECGVLATLPNKWQIGPLRSLRRQWTSSRSTTQSGTSQESLLEYGNNAMYHRQQTINLCAAPAGTVLAPEAPYNIYASPSTASITTVRMSPQAPVRMSTRNFPLTLFFTDKYVFSNHFVCPQLIIDNMQFVCTEQYYMYWKARKFGDFEAASQILATRNPKQMKMIGSKVRKFDQAAWNRISHQVMAIANLRKYQQNAELRQQLFLTLSTLLVECNPRDQRWGIGLGMDEPQTTDPSRWRGLNMLGRLLTRIRDRLAVLPCYRNEVAAAQQYLHSIGRAF</sequence>
<gene>
    <name evidence="2" type="ORF">ASIM_LOCUS11762</name>
</gene>
<feature type="domain" description="NADAR" evidence="1">
    <location>
        <begin position="168"/>
        <end position="313"/>
    </location>
</feature>
<dbReference type="InterPro" id="IPR037238">
    <property type="entry name" value="YbiA-like_sf"/>
</dbReference>
<evidence type="ECO:0000259" key="1">
    <source>
        <dbReference type="Pfam" id="PF08719"/>
    </source>
</evidence>
<dbReference type="SUPFAM" id="SSF143990">
    <property type="entry name" value="YbiA-like"/>
    <property type="match status" value="1"/>
</dbReference>
<reference evidence="2 3" key="2">
    <citation type="submission" date="2018-11" db="EMBL/GenBank/DDBJ databases">
        <authorList>
            <consortium name="Pathogen Informatics"/>
        </authorList>
    </citation>
    <scope>NUCLEOTIDE SEQUENCE [LARGE SCALE GENOMIC DNA]</scope>
</reference>
<organism evidence="4">
    <name type="scientific">Anisakis simplex</name>
    <name type="common">Herring worm</name>
    <dbReference type="NCBI Taxonomy" id="6269"/>
    <lineage>
        <taxon>Eukaryota</taxon>
        <taxon>Metazoa</taxon>
        <taxon>Ecdysozoa</taxon>
        <taxon>Nematoda</taxon>
        <taxon>Chromadorea</taxon>
        <taxon>Rhabditida</taxon>
        <taxon>Spirurina</taxon>
        <taxon>Ascaridomorpha</taxon>
        <taxon>Ascaridoidea</taxon>
        <taxon>Anisakidae</taxon>
        <taxon>Anisakis</taxon>
        <taxon>Anisakis simplex complex</taxon>
    </lineage>
</organism>
<accession>A0A0M3JVN8</accession>
<reference evidence="4" key="1">
    <citation type="submission" date="2017-02" db="UniProtKB">
        <authorList>
            <consortium name="WormBaseParasite"/>
        </authorList>
    </citation>
    <scope>IDENTIFICATION</scope>
</reference>
<dbReference type="EMBL" id="UYRR01031099">
    <property type="protein sequence ID" value="VDK45741.1"/>
    <property type="molecule type" value="Genomic_DNA"/>
</dbReference>
<name>A0A0M3JVN8_ANISI</name>
<dbReference type="AlphaFoldDB" id="A0A0M3JVN8"/>
<dbReference type="WBParaSite" id="ASIM_0001229601-mRNA-1">
    <property type="protein sequence ID" value="ASIM_0001229601-mRNA-1"/>
    <property type="gene ID" value="ASIM_0001229601"/>
</dbReference>
<dbReference type="CDD" id="cd15457">
    <property type="entry name" value="NADAR"/>
    <property type="match status" value="1"/>
</dbReference>
<dbReference type="InterPro" id="IPR012816">
    <property type="entry name" value="NADAR"/>
</dbReference>
<proteinExistence type="predicted"/>
<keyword evidence="3" id="KW-1185">Reference proteome</keyword>
<dbReference type="OrthoDB" id="206452at2759"/>
<protein>
    <submittedName>
        <fullName evidence="4">DUF1768 domain-containing protein</fullName>
    </submittedName>
</protein>
<dbReference type="NCBIfam" id="TIGR02464">
    <property type="entry name" value="ribofla_fusion"/>
    <property type="match status" value="1"/>
</dbReference>
<evidence type="ECO:0000313" key="4">
    <source>
        <dbReference type="WBParaSite" id="ASIM_0001229601-mRNA-1"/>
    </source>
</evidence>
<dbReference type="Pfam" id="PF08719">
    <property type="entry name" value="NADAR"/>
    <property type="match status" value="1"/>
</dbReference>
<dbReference type="Gene3D" id="1.10.357.40">
    <property type="entry name" value="YbiA-like"/>
    <property type="match status" value="1"/>
</dbReference>